<evidence type="ECO:0000313" key="2">
    <source>
        <dbReference type="Ensembl" id="ENSMGAP00000007641.3"/>
    </source>
</evidence>
<dbReference type="Ensembl" id="ENSMGAT00000008421.3">
    <property type="protein sequence ID" value="ENSMGAP00000007641.3"/>
    <property type="gene ID" value="ENSMGAG00000007518.3"/>
</dbReference>
<protein>
    <submittedName>
        <fullName evidence="2">Uncharacterized protein</fullName>
    </submittedName>
</protein>
<feature type="region of interest" description="Disordered" evidence="1">
    <location>
        <begin position="586"/>
        <end position="633"/>
    </location>
</feature>
<proteinExistence type="predicted"/>
<name>G1N6E1_MELGA</name>
<feature type="region of interest" description="Disordered" evidence="1">
    <location>
        <begin position="315"/>
        <end position="357"/>
    </location>
</feature>
<feature type="region of interest" description="Disordered" evidence="1">
    <location>
        <begin position="669"/>
        <end position="718"/>
    </location>
</feature>
<dbReference type="HOGENOM" id="CLU_022074_0_0_1"/>
<feature type="region of interest" description="Disordered" evidence="1">
    <location>
        <begin position="380"/>
        <end position="461"/>
    </location>
</feature>
<dbReference type="InParanoid" id="G1N6E1"/>
<feature type="compositionally biased region" description="Low complexity" evidence="1">
    <location>
        <begin position="401"/>
        <end position="412"/>
    </location>
</feature>
<evidence type="ECO:0000256" key="1">
    <source>
        <dbReference type="SAM" id="MobiDB-lite"/>
    </source>
</evidence>
<sequence length="718" mass="74744">MGWEEIIFFSFTQDTAERLQHQTRLLSIQIHILLHAEKPDTGQGEHSMGAQHGMLRCSCCPVPTLPMPPQKEEGDHQGTVHGRWLGKADGEALGQGIGSSHVPEDKESPKPHSHITPASKGEGRALRPSIIDSNGVYPTSTSVEGSGDMGSMLLGEIIDGEDGLPQSTHPGGPHGDGNGGNGVTLGVLVDGAVTAGRERATDSEGVGGEDSSHATVPDQGQVGTVGTGDSAITSVTKKEDVHVDAEGIDEFAFIPDVDAVTITQGQDGETHISPEDEVKIFVGRPNIQVGENDSSMGSTGATREANVIPMAVTARPHGHPEESATMDTLHHGDSAASRSGGHPSVGNSGDGATAIHSGQELGAPSLREGTGDDATVIITAGGQRGKGRSGQRPMGKHSLPATMTTRGARGTASLGLTTGDCSTAASTPSRKGSQMSTAGQGESREVGTAGPERQRARAQQEVAPAPGVVGGMVVPEGHGIRTWTEVASAPGIVETAVPERHRNRALQEVAPVPSMVGKTVTSERHRARIRPESARLGQAARPEVVPAPNTVEGIVAPERNRARVWPGAAPAPGVLGVARPAPSRAYNGDKRNAVGKSTDVPRDPWMWGSAHPQAQNTRGSKVAGGFAHLHGGQRMGGLTELEHSRQVEQVRHADRLRLHERALYGLSGVGGPLQPPAAHADPWSADSSQSYEGQWGSHSNSAEEDGEVRGYPHGRGSF</sequence>
<dbReference type="GO" id="GO:0031012">
    <property type="term" value="C:extracellular matrix"/>
    <property type="evidence" value="ECO:0007669"/>
    <property type="project" value="TreeGrafter"/>
</dbReference>
<feature type="region of interest" description="Disordered" evidence="1">
    <location>
        <begin position="198"/>
        <end position="231"/>
    </location>
</feature>
<dbReference type="GO" id="GO:0031214">
    <property type="term" value="P:biomineral tissue development"/>
    <property type="evidence" value="ECO:0007669"/>
    <property type="project" value="InterPro"/>
</dbReference>
<dbReference type="PANTHER" id="PTHR16510">
    <property type="entry name" value="EXTRACELLULAR MATRIX PHOSPHOGLYCOPROTEIN WITH ASARM MOTIF"/>
    <property type="match status" value="1"/>
</dbReference>
<organism evidence="2 3">
    <name type="scientific">Meleagris gallopavo</name>
    <name type="common">Wild turkey</name>
    <dbReference type="NCBI Taxonomy" id="9103"/>
    <lineage>
        <taxon>Eukaryota</taxon>
        <taxon>Metazoa</taxon>
        <taxon>Chordata</taxon>
        <taxon>Craniata</taxon>
        <taxon>Vertebrata</taxon>
        <taxon>Euteleostomi</taxon>
        <taxon>Archelosauria</taxon>
        <taxon>Archosauria</taxon>
        <taxon>Dinosauria</taxon>
        <taxon>Saurischia</taxon>
        <taxon>Theropoda</taxon>
        <taxon>Coelurosauria</taxon>
        <taxon>Aves</taxon>
        <taxon>Neognathae</taxon>
        <taxon>Galloanserae</taxon>
        <taxon>Galliformes</taxon>
        <taxon>Phasianidae</taxon>
        <taxon>Meleagridinae</taxon>
        <taxon>Meleagris</taxon>
    </lineage>
</organism>
<reference evidence="2" key="2">
    <citation type="submission" date="2025-08" db="UniProtKB">
        <authorList>
            <consortium name="Ensembl"/>
        </authorList>
    </citation>
    <scope>IDENTIFICATION</scope>
</reference>
<feature type="region of interest" description="Disordered" evidence="1">
    <location>
        <begin position="90"/>
        <end position="185"/>
    </location>
</feature>
<feature type="compositionally biased region" description="Basic and acidic residues" evidence="1">
    <location>
        <begin position="318"/>
        <end position="333"/>
    </location>
</feature>
<dbReference type="Proteomes" id="UP000001645">
    <property type="component" value="Chromosome 4"/>
</dbReference>
<reference evidence="2" key="3">
    <citation type="submission" date="2025-09" db="UniProtKB">
        <authorList>
            <consortium name="Ensembl"/>
        </authorList>
    </citation>
    <scope>IDENTIFICATION</scope>
</reference>
<evidence type="ECO:0000313" key="3">
    <source>
        <dbReference type="Proteomes" id="UP000001645"/>
    </source>
</evidence>
<dbReference type="GO" id="GO:1990430">
    <property type="term" value="F:extracellular matrix protein binding"/>
    <property type="evidence" value="ECO:0007669"/>
    <property type="project" value="TreeGrafter"/>
</dbReference>
<dbReference type="InterPro" id="IPR009837">
    <property type="entry name" value="MEPE"/>
</dbReference>
<dbReference type="Bgee" id="ENSMGAG00000007518">
    <property type="expression patterns" value="Expressed in pancreas"/>
</dbReference>
<reference evidence="2 3" key="1">
    <citation type="journal article" date="2010" name="PLoS Biol.">
        <title>Multi-platform next-generation sequencing of the domestic turkey (Meleagris gallopavo): genome assembly and analysis.</title>
        <authorList>
            <person name="Dalloul R.A."/>
            <person name="Long J.A."/>
            <person name="Zimin A.V."/>
            <person name="Aslam L."/>
            <person name="Beal K."/>
            <person name="Blomberg L.A."/>
            <person name="Bouffard P."/>
            <person name="Burt D.W."/>
            <person name="Crasta O."/>
            <person name="Crooijmans R.P."/>
            <person name="Cooper K."/>
            <person name="Coulombe R.A."/>
            <person name="De S."/>
            <person name="Delany M.E."/>
            <person name="Dodgson J.B."/>
            <person name="Dong J.J."/>
            <person name="Evans C."/>
            <person name="Frederickson K.M."/>
            <person name="Flicek P."/>
            <person name="Florea L."/>
            <person name="Folkerts O."/>
            <person name="Groenen M.A."/>
            <person name="Harkins T.T."/>
            <person name="Herrero J."/>
            <person name="Hoffmann S."/>
            <person name="Megens H.J."/>
            <person name="Jiang A."/>
            <person name="de Jong P."/>
            <person name="Kaiser P."/>
            <person name="Kim H."/>
            <person name="Kim K.W."/>
            <person name="Kim S."/>
            <person name="Langenberger D."/>
            <person name="Lee M.K."/>
            <person name="Lee T."/>
            <person name="Mane S."/>
            <person name="Marcais G."/>
            <person name="Marz M."/>
            <person name="McElroy A.P."/>
            <person name="Modise T."/>
            <person name="Nefedov M."/>
            <person name="Notredame C."/>
            <person name="Paton I.R."/>
            <person name="Payne W.S."/>
            <person name="Pertea G."/>
            <person name="Prickett D."/>
            <person name="Puiu D."/>
            <person name="Qioa D."/>
            <person name="Raineri E."/>
            <person name="Ruffier M."/>
            <person name="Salzberg S.L."/>
            <person name="Schatz M.C."/>
            <person name="Scheuring C."/>
            <person name="Schmidt C.J."/>
            <person name="Schroeder S."/>
            <person name="Searle S.M."/>
            <person name="Smith E.J."/>
            <person name="Smith J."/>
            <person name="Sonstegard T.S."/>
            <person name="Stadler P.F."/>
            <person name="Tafer H."/>
            <person name="Tu Z.J."/>
            <person name="Van Tassell C.P."/>
            <person name="Vilella A.J."/>
            <person name="Williams K.P."/>
            <person name="Yorke J.A."/>
            <person name="Zhang L."/>
            <person name="Zhang H.B."/>
            <person name="Zhang X."/>
            <person name="Zhang Y."/>
            <person name="Reed K.M."/>
        </authorList>
    </citation>
    <scope>NUCLEOTIDE SEQUENCE [LARGE SCALE GENOMIC DNA]</scope>
</reference>
<feature type="compositionally biased region" description="Gly residues" evidence="1">
    <location>
        <begin position="172"/>
        <end position="183"/>
    </location>
</feature>
<keyword evidence="3" id="KW-1185">Reference proteome</keyword>
<dbReference type="AlphaFoldDB" id="G1N6E1"/>
<dbReference type="GeneTree" id="ENSGT00940000173410"/>
<accession>G1N6E1</accession>
<dbReference type="PANTHER" id="PTHR16510:SF4">
    <property type="entry name" value="MATRIX EXTRACELLULAR PHOSPHOGLYCOPROTEIN"/>
    <property type="match status" value="1"/>
</dbReference>
<feature type="compositionally biased region" description="Polar residues" evidence="1">
    <location>
        <begin position="685"/>
        <end position="700"/>
    </location>
</feature>
<feature type="compositionally biased region" description="Polar residues" evidence="1">
    <location>
        <begin position="414"/>
        <end position="440"/>
    </location>
</feature>